<proteinExistence type="inferred from homology"/>
<comment type="catalytic activity">
    <reaction evidence="8">
        <text>a 2'-deoxyadenosine in DNA + S-adenosyl-L-methionine = an N(6)-methyl-2'-deoxyadenosine in DNA + S-adenosyl-L-homocysteine + H(+)</text>
        <dbReference type="Rhea" id="RHEA:15197"/>
        <dbReference type="Rhea" id="RHEA-COMP:12418"/>
        <dbReference type="Rhea" id="RHEA-COMP:12419"/>
        <dbReference type="ChEBI" id="CHEBI:15378"/>
        <dbReference type="ChEBI" id="CHEBI:57856"/>
        <dbReference type="ChEBI" id="CHEBI:59789"/>
        <dbReference type="ChEBI" id="CHEBI:90615"/>
        <dbReference type="ChEBI" id="CHEBI:90616"/>
        <dbReference type="EC" id="2.1.1.72"/>
    </reaction>
</comment>
<dbReference type="GO" id="GO:0009307">
    <property type="term" value="P:DNA restriction-modification system"/>
    <property type="evidence" value="ECO:0007669"/>
    <property type="project" value="UniProtKB-KW"/>
</dbReference>
<keyword evidence="7" id="KW-0238">DNA-binding</keyword>
<evidence type="ECO:0000256" key="4">
    <source>
        <dbReference type="ARBA" id="ARBA00022679"/>
    </source>
</evidence>
<dbReference type="SUPFAM" id="SSF53335">
    <property type="entry name" value="S-adenosyl-L-methionine-dependent methyltransferases"/>
    <property type="match status" value="1"/>
</dbReference>
<gene>
    <name evidence="11" type="ORF">A4G23_01818</name>
</gene>
<keyword evidence="6" id="KW-0680">Restriction system</keyword>
<dbReference type="RefSeq" id="WP_079140070.1">
    <property type="nucleotide sequence ID" value="NZ_CP017316.1"/>
</dbReference>
<evidence type="ECO:0000256" key="3">
    <source>
        <dbReference type="ARBA" id="ARBA00022603"/>
    </source>
</evidence>
<dbReference type="SUPFAM" id="SSF116734">
    <property type="entry name" value="DNA methylase specificity domain"/>
    <property type="match status" value="1"/>
</dbReference>
<dbReference type="Gene3D" id="3.90.220.20">
    <property type="entry name" value="DNA methylase specificity domains"/>
    <property type="match status" value="1"/>
</dbReference>
<reference evidence="11 12" key="1">
    <citation type="submission" date="2016-09" db="EMBL/GenBank/DDBJ databases">
        <title>Streptomyces rubrolavendulae MJM4426 Genome sequencing and assembly.</title>
        <authorList>
            <person name="Kim J.-G."/>
        </authorList>
    </citation>
    <scope>NUCLEOTIDE SEQUENCE [LARGE SCALE GENOMIC DNA]</scope>
    <source>
        <strain evidence="11 12">MJM4426</strain>
    </source>
</reference>
<evidence type="ECO:0000259" key="9">
    <source>
        <dbReference type="Pfam" id="PF02384"/>
    </source>
</evidence>
<dbReference type="Pfam" id="PF12161">
    <property type="entry name" value="HsdM_N"/>
    <property type="match status" value="1"/>
</dbReference>
<dbReference type="InterPro" id="IPR003356">
    <property type="entry name" value="DNA_methylase_A-5"/>
</dbReference>
<dbReference type="Gene3D" id="3.40.50.150">
    <property type="entry name" value="Vaccinia Virus protein VP39"/>
    <property type="match status" value="1"/>
</dbReference>
<name>A0A1D8G0N9_9ACTN</name>
<dbReference type="OrthoDB" id="9784823at2"/>
<dbReference type="InterPro" id="IPR002052">
    <property type="entry name" value="DNA_methylase_N6_adenine_CS"/>
</dbReference>
<dbReference type="Pfam" id="PF02384">
    <property type="entry name" value="N6_Mtase"/>
    <property type="match status" value="1"/>
</dbReference>
<evidence type="ECO:0000256" key="5">
    <source>
        <dbReference type="ARBA" id="ARBA00022691"/>
    </source>
</evidence>
<evidence type="ECO:0000256" key="7">
    <source>
        <dbReference type="ARBA" id="ARBA00023125"/>
    </source>
</evidence>
<dbReference type="InterPro" id="IPR038333">
    <property type="entry name" value="T1MK-like_N_sf"/>
</dbReference>
<dbReference type="PRINTS" id="PR00507">
    <property type="entry name" value="N12N6MTFRASE"/>
</dbReference>
<accession>A0A1D8G0N9</accession>
<dbReference type="STRING" id="285473.A4G23_01818"/>
<feature type="domain" description="N6 adenine-specific DNA methyltransferase N-terminal" evidence="10">
    <location>
        <begin position="9"/>
        <end position="157"/>
    </location>
</feature>
<dbReference type="PROSITE" id="PS00092">
    <property type="entry name" value="N6_MTASE"/>
    <property type="match status" value="1"/>
</dbReference>
<dbReference type="PATRIC" id="fig|285473.5.peg.1892"/>
<dbReference type="EMBL" id="CP017316">
    <property type="protein sequence ID" value="AOT58993.1"/>
    <property type="molecule type" value="Genomic_DNA"/>
</dbReference>
<dbReference type="GO" id="GO:0032259">
    <property type="term" value="P:methylation"/>
    <property type="evidence" value="ECO:0007669"/>
    <property type="project" value="UniProtKB-KW"/>
</dbReference>
<keyword evidence="5" id="KW-0949">S-adenosyl-L-methionine</keyword>
<organism evidence="11 12">
    <name type="scientific">Streptomyces rubrolavendulae</name>
    <dbReference type="NCBI Taxonomy" id="285473"/>
    <lineage>
        <taxon>Bacteria</taxon>
        <taxon>Bacillati</taxon>
        <taxon>Actinomycetota</taxon>
        <taxon>Actinomycetes</taxon>
        <taxon>Kitasatosporales</taxon>
        <taxon>Streptomycetaceae</taxon>
        <taxon>Streptomyces</taxon>
    </lineage>
</organism>
<evidence type="ECO:0000259" key="10">
    <source>
        <dbReference type="Pfam" id="PF12161"/>
    </source>
</evidence>
<evidence type="ECO:0000256" key="1">
    <source>
        <dbReference type="ARBA" id="ARBA00006594"/>
    </source>
</evidence>
<dbReference type="GO" id="GO:0008170">
    <property type="term" value="F:N-methyltransferase activity"/>
    <property type="evidence" value="ECO:0007669"/>
    <property type="project" value="InterPro"/>
</dbReference>
<evidence type="ECO:0000256" key="6">
    <source>
        <dbReference type="ARBA" id="ARBA00022747"/>
    </source>
</evidence>
<comment type="similarity">
    <text evidence="1">Belongs to the N(4)/N(6)-methyltransferase family.</text>
</comment>
<feature type="domain" description="DNA methylase adenine-specific" evidence="9">
    <location>
        <begin position="171"/>
        <end position="480"/>
    </location>
</feature>
<dbReference type="Gene3D" id="1.20.1260.30">
    <property type="match status" value="1"/>
</dbReference>
<sequence length="1123" mass="126040">MAKLTLAQLERHLFAAADILRGTMDASEYKDYIFGLLFLKRANDEFEAARERIREHAETVLGMTGERLEGYLERPAPYSEDGALFVPKEARWARIASGTHNINETRLWPALQALEGQNAKLRGLFDQLDFNRIGGSGATAGAAKLADQRLKMLIAHFGRVRLRTEDFEFPDLIGAAYEYLIKEFADSAGRKGGEFYTPRAVVRMMVELLDPKDGTRIYDPCVGSGGMLIHAKEYVEEHGGDTENMFFAGQDANSGSWIMSTMNMVLHGVSTRFDLRTGDTLSEPAHVPRSDDDRYDGVLSNPPFSMDYSYENYPHKAERAKYGATSERGKADLMFLQHMLWMTKQEGRGGMVITVMPHGVLFRGGGERDIRAELIEKDAIEAVIGLAPNLFYGTGIPACILVLRPPGKKDRDREGRILFVNADREYHAERAQNVLLPEHAEKIVTTFRAYEDVPGFARVVEREELRENDYNLNIRRYVDNTPPPEPQDVRAHLTGGMPRAEIEAKRDLLDAYGIRLEDLFAERDPVDPAYVDFLPEGERPDAARLAELARPREEELRRAFAKWWDEEARHLEAVAATDERLADLTASERKAALMAVRSSFIDSFVERLGGIGLLDRYALAGAVAGWWYEAKYDLLALSENGFAGVLDGWVENVETMLAPEQDPKTRKLRKRTAAERRQAYDHKVVAAIVPEFLTELAEADARKAELDACWKELNAEPEASEDGETEGDEDAVTREQVELSVEQLAELAHVKKERTKTAARIKKLEAEFWFTPWPDPDKLAEGPPRLTAARNRYTQDPEGERRVVLQILRQDLWKRVADLVRNRRQGLVRSYENWQEKYGVSFEEIERQLNGTAVRVITHNPWSQQSAWSSISSRLGTDVNRDSVASLICSLIDTEKGVEGELAKLGIKELLLLLPLVDLCGASKTQRRPLRELVSLARTGSFGPSWSEPQVPVVRPSSLTDRELTSAGLRLPEGKVSTNSGHHYEAMLSPGDVLLAAVAPGGREFRASVWRGQRNQATYSGGVICLKPDVRYLVPDYLVAWLMLSASQKQIYEVARSVHGPNVLHPGRLLDVEMQLPSVCEQKTFARSVKELSSEGRARRAQLAKLNRVKEALMGSLTRSGDS</sequence>
<keyword evidence="12" id="KW-1185">Reference proteome</keyword>
<dbReference type="AlphaFoldDB" id="A0A1D8G0N9"/>
<dbReference type="InterPro" id="IPR029063">
    <property type="entry name" value="SAM-dependent_MTases_sf"/>
</dbReference>
<dbReference type="REBASE" id="162057">
    <property type="entry name" value="M.Sru4426ORF1818P"/>
</dbReference>
<dbReference type="Proteomes" id="UP000095349">
    <property type="component" value="Chromosome"/>
</dbReference>
<evidence type="ECO:0000313" key="11">
    <source>
        <dbReference type="EMBL" id="AOT58993.1"/>
    </source>
</evidence>
<keyword evidence="3 11" id="KW-0489">Methyltransferase</keyword>
<dbReference type="KEGG" id="srn:A4G23_01818"/>
<dbReference type="GO" id="GO:0009007">
    <property type="term" value="F:site-specific DNA-methyltransferase (adenine-specific) activity"/>
    <property type="evidence" value="ECO:0007669"/>
    <property type="project" value="UniProtKB-EC"/>
</dbReference>
<dbReference type="PANTHER" id="PTHR42933:SF3">
    <property type="entry name" value="TYPE I RESTRICTION ENZYME MJAVIII METHYLASE SUBUNIT"/>
    <property type="match status" value="1"/>
</dbReference>
<evidence type="ECO:0000313" key="12">
    <source>
        <dbReference type="Proteomes" id="UP000095349"/>
    </source>
</evidence>
<evidence type="ECO:0000256" key="8">
    <source>
        <dbReference type="ARBA" id="ARBA00047942"/>
    </source>
</evidence>
<evidence type="ECO:0000256" key="2">
    <source>
        <dbReference type="ARBA" id="ARBA00011900"/>
    </source>
</evidence>
<protein>
    <recommendedName>
        <fullName evidence="2">site-specific DNA-methyltransferase (adenine-specific)</fullName>
        <ecNumber evidence="2">2.1.1.72</ecNumber>
    </recommendedName>
</protein>
<dbReference type="InterPro" id="IPR051537">
    <property type="entry name" value="DNA_Adenine_Mtase"/>
</dbReference>
<dbReference type="InterPro" id="IPR022749">
    <property type="entry name" value="D12N6_MeTrfase_N"/>
</dbReference>
<dbReference type="EC" id="2.1.1.72" evidence="2"/>
<keyword evidence="4 11" id="KW-0808">Transferase</keyword>
<dbReference type="InterPro" id="IPR044946">
    <property type="entry name" value="Restrct_endonuc_typeI_TRD_sf"/>
</dbReference>
<dbReference type="PANTHER" id="PTHR42933">
    <property type="entry name" value="SLR6095 PROTEIN"/>
    <property type="match status" value="1"/>
</dbReference>
<dbReference type="GO" id="GO:0003677">
    <property type="term" value="F:DNA binding"/>
    <property type="evidence" value="ECO:0007669"/>
    <property type="project" value="UniProtKB-KW"/>
</dbReference>